<feature type="chain" id="PRO_5045632211" evidence="7">
    <location>
        <begin position="18"/>
        <end position="842"/>
    </location>
</feature>
<dbReference type="PANTHER" id="PTHR23278">
    <property type="entry name" value="SIDESTEP PROTEIN"/>
    <property type="match status" value="1"/>
</dbReference>
<comment type="subcellular location">
    <subcellularLocation>
        <location evidence="1">Membrane</location>
        <topology evidence="1">Single-pass membrane protein</topology>
    </subcellularLocation>
</comment>
<dbReference type="CDD" id="cd00096">
    <property type="entry name" value="Ig"/>
    <property type="match status" value="1"/>
</dbReference>
<dbReference type="InterPro" id="IPR013106">
    <property type="entry name" value="Ig_V-set"/>
</dbReference>
<dbReference type="Gene3D" id="2.60.40.10">
    <property type="entry name" value="Immunoglobulins"/>
    <property type="match status" value="5"/>
</dbReference>
<keyword evidence="2 6" id="KW-0812">Transmembrane</keyword>
<dbReference type="InterPro" id="IPR003598">
    <property type="entry name" value="Ig_sub2"/>
</dbReference>
<dbReference type="InterPro" id="IPR036179">
    <property type="entry name" value="Ig-like_dom_sf"/>
</dbReference>
<organism evidence="9 10">
    <name type="scientific">Neodiprion lecontei</name>
    <name type="common">Redheaded pine sawfly</name>
    <dbReference type="NCBI Taxonomy" id="441921"/>
    <lineage>
        <taxon>Eukaryota</taxon>
        <taxon>Metazoa</taxon>
        <taxon>Ecdysozoa</taxon>
        <taxon>Arthropoda</taxon>
        <taxon>Hexapoda</taxon>
        <taxon>Insecta</taxon>
        <taxon>Pterygota</taxon>
        <taxon>Neoptera</taxon>
        <taxon>Endopterygota</taxon>
        <taxon>Hymenoptera</taxon>
        <taxon>Tenthredinoidea</taxon>
        <taxon>Diprionidae</taxon>
        <taxon>Diprioninae</taxon>
        <taxon>Neodiprion</taxon>
    </lineage>
</organism>
<keyword evidence="7" id="KW-0732">Signal</keyword>
<dbReference type="InterPro" id="IPR003599">
    <property type="entry name" value="Ig_sub"/>
</dbReference>
<feature type="domain" description="Ig-like" evidence="8">
    <location>
        <begin position="467"/>
        <end position="555"/>
    </location>
</feature>
<feature type="transmembrane region" description="Helical" evidence="6">
    <location>
        <begin position="673"/>
        <end position="697"/>
    </location>
</feature>
<feature type="domain" description="Ig-like" evidence="8">
    <location>
        <begin position="147"/>
        <end position="243"/>
    </location>
</feature>
<dbReference type="InterPro" id="IPR007110">
    <property type="entry name" value="Ig-like_dom"/>
</dbReference>
<keyword evidence="9" id="KW-1185">Reference proteome</keyword>
<feature type="signal peptide" evidence="7">
    <location>
        <begin position="1"/>
        <end position="17"/>
    </location>
</feature>
<dbReference type="SMART" id="SM00409">
    <property type="entry name" value="IG"/>
    <property type="match status" value="4"/>
</dbReference>
<dbReference type="SUPFAM" id="SSF48726">
    <property type="entry name" value="Immunoglobulin"/>
    <property type="match status" value="5"/>
</dbReference>
<evidence type="ECO:0000256" key="4">
    <source>
        <dbReference type="ARBA" id="ARBA00023136"/>
    </source>
</evidence>
<evidence type="ECO:0000256" key="3">
    <source>
        <dbReference type="ARBA" id="ARBA00022989"/>
    </source>
</evidence>
<keyword evidence="4 6" id="KW-0472">Membrane</keyword>
<dbReference type="InterPro" id="IPR013783">
    <property type="entry name" value="Ig-like_fold"/>
</dbReference>
<evidence type="ECO:0000256" key="1">
    <source>
        <dbReference type="ARBA" id="ARBA00004167"/>
    </source>
</evidence>
<dbReference type="InterPro" id="IPR013098">
    <property type="entry name" value="Ig_I-set"/>
</dbReference>
<proteinExistence type="predicted"/>
<dbReference type="RefSeq" id="XP_046600808.1">
    <property type="nucleotide sequence ID" value="XM_046744852.1"/>
</dbReference>
<feature type="domain" description="Ig-like" evidence="8">
    <location>
        <begin position="29"/>
        <end position="142"/>
    </location>
</feature>
<protein>
    <submittedName>
        <fullName evidence="10">Nephrin isoform X1</fullName>
    </submittedName>
</protein>
<evidence type="ECO:0000256" key="5">
    <source>
        <dbReference type="ARBA" id="ARBA00023157"/>
    </source>
</evidence>
<accession>A0ABM3GKK8</accession>
<dbReference type="GeneID" id="107220172"/>
<dbReference type="Pfam" id="PF08205">
    <property type="entry name" value="C2-set_2"/>
    <property type="match status" value="1"/>
</dbReference>
<reference evidence="10" key="1">
    <citation type="submission" date="2025-08" db="UniProtKB">
        <authorList>
            <consortium name="RefSeq"/>
        </authorList>
    </citation>
    <scope>IDENTIFICATION</scope>
    <source>
        <tissue evidence="10">Thorax and Abdomen</tissue>
    </source>
</reference>
<keyword evidence="3 6" id="KW-1133">Transmembrane helix</keyword>
<evidence type="ECO:0000256" key="6">
    <source>
        <dbReference type="SAM" id="Phobius"/>
    </source>
</evidence>
<evidence type="ECO:0000256" key="2">
    <source>
        <dbReference type="ARBA" id="ARBA00022692"/>
    </source>
</evidence>
<evidence type="ECO:0000259" key="8">
    <source>
        <dbReference type="PROSITE" id="PS50835"/>
    </source>
</evidence>
<dbReference type="Proteomes" id="UP000829291">
    <property type="component" value="Chromosome 7"/>
</dbReference>
<dbReference type="SMART" id="SM00408">
    <property type="entry name" value="IGc2"/>
    <property type="match status" value="4"/>
</dbReference>
<gene>
    <name evidence="10" type="primary">LOC107220172</name>
</gene>
<dbReference type="PROSITE" id="PS50835">
    <property type="entry name" value="IG_LIKE"/>
    <property type="match status" value="5"/>
</dbReference>
<dbReference type="PANTHER" id="PTHR23278:SF31">
    <property type="entry name" value="SIDESTEP II, ISOFORM A"/>
    <property type="match status" value="1"/>
</dbReference>
<dbReference type="InterPro" id="IPR013162">
    <property type="entry name" value="CD80_C2-set"/>
</dbReference>
<dbReference type="Pfam" id="PF07679">
    <property type="entry name" value="I-set"/>
    <property type="match status" value="1"/>
</dbReference>
<dbReference type="Pfam" id="PF07686">
    <property type="entry name" value="V-set"/>
    <property type="match status" value="1"/>
</dbReference>
<sequence>MWWVIIIPLLGLTAIDAVVFAARVTGSSPQKLAPLVDVTSVEGQNVELSCDISPPIHDKLHMVLWYKNDDGVPIYTFDVRGRSLEHAEHKSELFGSRAYFRTAVQQPAVLVIDQIKRHDAASYRCRVDFRKAQTRSFRYNLTVIVPPELPAILDRWGRVLNDSVGPYQEGDELLLNCRVIGGKPPPLVRWLINGIVRDQESEIRAGDVIENRLTLSSISRSDLGTRFTCQALNTKLVEPKTASLILEMNLKPLTVKIKKPGSTTTTINNGIGEALRAGKLYKVACETTGSRPPAIITWYEGQKLLMGDKRKPWEEETRENRTVSLLSFQPRVEDNGKTITCRAENRNVTGLHLETSWVINVEYPPIVSLRLGLTLSPEDIKEGVDVYFECHVKANPPWRKLTWYHNNELLVHNSSAKTIISNQSLALQTVTRGSAGLYICAASNDLGETRSEPLPFRVKFTPVCKDERVIVVGASKGESLDVVCRVEAHPPAHSFRWKFNNSGETLEVVSSTHRVSNNGVSSTLRYTLSSERDYGTLSCWADNAVGSQTKPCLFQLVAAGKPSPVRNCSLANQTYTSVEVRCVPGYDGGLPQRFVLEVFHGDVDFLSSTQPLYNVSNLDEPVFSLAGIEATVDAGVHVAVYAVNAKGRSTAVVLSEVTFRDAEKRTGQHSGMAMSPLIGVAVGAAVTLGSVVLVVMIRARRERVSKTRNHEKTTEINDVPNSQQYPLQNIQTTIETDPDVIPNKFEGGGNLVEVSPPSYQCQIGGYPPGQWVTPGPTPSIDELCQKFAGRPTELRLPSRSTIPCMPGVVVCGAQGVIVAGECLDGEAIKRRLMANRLPESCV</sequence>
<evidence type="ECO:0000256" key="7">
    <source>
        <dbReference type="SAM" id="SignalP"/>
    </source>
</evidence>
<evidence type="ECO:0000313" key="10">
    <source>
        <dbReference type="RefSeq" id="XP_046600808.1"/>
    </source>
</evidence>
<dbReference type="Pfam" id="PF13927">
    <property type="entry name" value="Ig_3"/>
    <property type="match status" value="2"/>
</dbReference>
<feature type="domain" description="Ig-like" evidence="8">
    <location>
        <begin position="260"/>
        <end position="358"/>
    </location>
</feature>
<keyword evidence="5" id="KW-1015">Disulfide bond</keyword>
<name>A0ABM3GKK8_NEOLC</name>
<evidence type="ECO:0000313" key="9">
    <source>
        <dbReference type="Proteomes" id="UP000829291"/>
    </source>
</evidence>
<feature type="domain" description="Ig-like" evidence="8">
    <location>
        <begin position="364"/>
        <end position="455"/>
    </location>
</feature>